<evidence type="ECO:0000256" key="10">
    <source>
        <dbReference type="ARBA" id="ARBA00023134"/>
    </source>
</evidence>
<evidence type="ECO:0000256" key="9">
    <source>
        <dbReference type="ARBA" id="ARBA00022842"/>
    </source>
</evidence>
<evidence type="ECO:0000256" key="1">
    <source>
        <dbReference type="ARBA" id="ARBA00001936"/>
    </source>
</evidence>
<keyword evidence="14" id="KW-1185">Reference proteome</keyword>
<dbReference type="Pfam" id="PF20266">
    <property type="entry name" value="Mab-21_C"/>
    <property type="match status" value="1"/>
</dbReference>
<evidence type="ECO:0000256" key="11">
    <source>
        <dbReference type="ARBA" id="ARBA00023211"/>
    </source>
</evidence>
<dbReference type="AlphaFoldDB" id="A0A6J1PNZ3"/>
<accession>A0A6J1PNZ3</accession>
<dbReference type="GeneID" id="112454072"/>
<evidence type="ECO:0000256" key="2">
    <source>
        <dbReference type="ARBA" id="ARBA00001946"/>
    </source>
</evidence>
<comment type="similarity">
    <text evidence="3">Belongs to the mab-21 family.</text>
</comment>
<keyword evidence="6" id="KW-0479">Metal-binding</keyword>
<keyword evidence="5" id="KW-0548">Nucleotidyltransferase</keyword>
<evidence type="ECO:0000259" key="12">
    <source>
        <dbReference type="Pfam" id="PF03281"/>
    </source>
</evidence>
<dbReference type="RefSeq" id="XP_024871031.1">
    <property type="nucleotide sequence ID" value="XM_025015263.1"/>
</dbReference>
<dbReference type="CTD" id="36744"/>
<dbReference type="Gene3D" id="3.30.460.90">
    <property type="match status" value="1"/>
</dbReference>
<dbReference type="RefSeq" id="XP_024871034.1">
    <property type="nucleotide sequence ID" value="XM_025015266.1"/>
</dbReference>
<proteinExistence type="inferred from homology"/>
<dbReference type="RefSeq" id="XP_024871033.1">
    <property type="nucleotide sequence ID" value="XM_025015265.1"/>
</dbReference>
<evidence type="ECO:0000256" key="7">
    <source>
        <dbReference type="ARBA" id="ARBA00022741"/>
    </source>
</evidence>
<feature type="domain" description="Mab-21-like nucleotidyltransferase" evidence="12">
    <location>
        <begin position="70"/>
        <end position="270"/>
    </location>
</feature>
<evidence type="ECO:0000313" key="14">
    <source>
        <dbReference type="Proteomes" id="UP000504618"/>
    </source>
</evidence>
<evidence type="ECO:0000313" key="15">
    <source>
        <dbReference type="RefSeq" id="XP_024871031.1"/>
    </source>
</evidence>
<dbReference type="PANTHER" id="PTHR10656">
    <property type="entry name" value="CELL FATE DETERMINING PROTEIN MAB21-RELATED"/>
    <property type="match status" value="1"/>
</dbReference>
<keyword evidence="11" id="KW-0464">Manganese</keyword>
<comment type="cofactor">
    <cofactor evidence="1">
        <name>Mn(2+)</name>
        <dbReference type="ChEBI" id="CHEBI:29035"/>
    </cofactor>
</comment>
<keyword evidence="10" id="KW-0342">GTP-binding</keyword>
<dbReference type="GO" id="GO:0046872">
    <property type="term" value="F:metal ion binding"/>
    <property type="evidence" value="ECO:0007669"/>
    <property type="project" value="UniProtKB-KW"/>
</dbReference>
<reference evidence="15 16" key="1">
    <citation type="submission" date="2025-04" db="UniProtKB">
        <authorList>
            <consortium name="RefSeq"/>
        </authorList>
    </citation>
    <scope>IDENTIFICATION</scope>
    <source>
        <tissue evidence="15 16">Whole body</tissue>
    </source>
</reference>
<dbReference type="InterPro" id="IPR046906">
    <property type="entry name" value="Mab-21_HhH/H2TH-like"/>
</dbReference>
<dbReference type="Gene3D" id="1.10.1410.40">
    <property type="match status" value="1"/>
</dbReference>
<organism evidence="14 15">
    <name type="scientific">Temnothorax curvispinosus</name>
    <dbReference type="NCBI Taxonomy" id="300111"/>
    <lineage>
        <taxon>Eukaryota</taxon>
        <taxon>Metazoa</taxon>
        <taxon>Ecdysozoa</taxon>
        <taxon>Arthropoda</taxon>
        <taxon>Hexapoda</taxon>
        <taxon>Insecta</taxon>
        <taxon>Pterygota</taxon>
        <taxon>Neoptera</taxon>
        <taxon>Endopterygota</taxon>
        <taxon>Hymenoptera</taxon>
        <taxon>Apocrita</taxon>
        <taxon>Aculeata</taxon>
        <taxon>Formicoidea</taxon>
        <taxon>Formicidae</taxon>
        <taxon>Myrmicinae</taxon>
        <taxon>Temnothorax</taxon>
    </lineage>
</organism>
<dbReference type="PANTHER" id="PTHR10656:SF42">
    <property type="entry name" value="CYCLIC GMP-AMP SYNTHASE-LIKE PROTEIN-RELATED"/>
    <property type="match status" value="1"/>
</dbReference>
<dbReference type="InterPro" id="IPR024810">
    <property type="entry name" value="MAB21L/cGLR"/>
</dbReference>
<gene>
    <name evidence="15 16 17 18" type="primary">LOC112454072</name>
</gene>
<evidence type="ECO:0000256" key="4">
    <source>
        <dbReference type="ARBA" id="ARBA00022679"/>
    </source>
</evidence>
<dbReference type="SMART" id="SM01265">
    <property type="entry name" value="Mab-21"/>
    <property type="match status" value="1"/>
</dbReference>
<keyword evidence="7" id="KW-0547">Nucleotide-binding</keyword>
<evidence type="ECO:0000256" key="8">
    <source>
        <dbReference type="ARBA" id="ARBA00022840"/>
    </source>
</evidence>
<dbReference type="GO" id="GO:0005525">
    <property type="term" value="F:GTP binding"/>
    <property type="evidence" value="ECO:0007669"/>
    <property type="project" value="UniProtKB-KW"/>
</dbReference>
<protein>
    <submittedName>
        <fullName evidence="15 16">Cyclic GMP-AMP synthase-like isoform X2</fullName>
    </submittedName>
</protein>
<evidence type="ECO:0000313" key="17">
    <source>
        <dbReference type="RefSeq" id="XP_024871033.1"/>
    </source>
</evidence>
<evidence type="ECO:0000313" key="16">
    <source>
        <dbReference type="RefSeq" id="XP_024871032.1"/>
    </source>
</evidence>
<keyword evidence="4" id="KW-0808">Transferase</keyword>
<evidence type="ECO:0000256" key="6">
    <source>
        <dbReference type="ARBA" id="ARBA00022723"/>
    </source>
</evidence>
<dbReference type="GO" id="GO:0005524">
    <property type="term" value="F:ATP binding"/>
    <property type="evidence" value="ECO:0007669"/>
    <property type="project" value="UniProtKB-KW"/>
</dbReference>
<keyword evidence="9" id="KW-0460">Magnesium</keyword>
<evidence type="ECO:0000256" key="5">
    <source>
        <dbReference type="ARBA" id="ARBA00022695"/>
    </source>
</evidence>
<keyword evidence="8" id="KW-0067">ATP-binding</keyword>
<comment type="cofactor">
    <cofactor evidence="2">
        <name>Mg(2+)</name>
        <dbReference type="ChEBI" id="CHEBI:18420"/>
    </cofactor>
</comment>
<dbReference type="RefSeq" id="XP_024871032.1">
    <property type="nucleotide sequence ID" value="XM_025015264.1"/>
</dbReference>
<dbReference type="Pfam" id="PF03281">
    <property type="entry name" value="Mab-21"/>
    <property type="match status" value="1"/>
</dbReference>
<dbReference type="GO" id="GO:0016779">
    <property type="term" value="F:nucleotidyltransferase activity"/>
    <property type="evidence" value="ECO:0007669"/>
    <property type="project" value="UniProtKB-KW"/>
</dbReference>
<evidence type="ECO:0000256" key="3">
    <source>
        <dbReference type="ARBA" id="ARBA00008307"/>
    </source>
</evidence>
<evidence type="ECO:0000259" key="13">
    <source>
        <dbReference type="Pfam" id="PF20266"/>
    </source>
</evidence>
<feature type="domain" description="Mab-21-like HhH/H2TH-like" evidence="13">
    <location>
        <begin position="276"/>
        <end position="364"/>
    </location>
</feature>
<name>A0A6J1PNZ3_9HYME</name>
<dbReference type="InterPro" id="IPR046903">
    <property type="entry name" value="Mab-21-like_nuc_Trfase"/>
</dbReference>
<dbReference type="Proteomes" id="UP000504618">
    <property type="component" value="Unplaced"/>
</dbReference>
<sequence length="421" mass="50343">MAQVADIDKYLVSDTIFEKINSKFIKMDSNDIKDQNQFLKTFFEKLINAMRQQSPLFAKTFQRIIWVGSYYKGTRFGEPKEYDLNFVVNLPFEEKDIQFRADRPGFIKIRVPVWKAISSQNTLNLVPEAYKELNSFIDEESYLNQEKFRTWIERILSKVAHATGDKNDRIIFHDYTPIRKRKSGPAFTLNFNYGRNDEKSIDIDVVPVLTFSIHALPPKSSKMNILQSRPNRCWSAVPKPLNNSRSDFGDLRHRYWRLCFYEFEKDMLSNHNYGRMKPVIRQLKKLRDTREWASIASYYLETLCYHESEMFHISQRRSYTFLFFKMLEKLHDAFNNHCIKYYWDDDLNLLESIGREEMRNMEGRLDKILKNIRRTIKDDQYAIAKWVLNRDELEILKNLEHVTIPEREAQPQSNQWNCVII</sequence>
<evidence type="ECO:0000313" key="18">
    <source>
        <dbReference type="RefSeq" id="XP_024871034.1"/>
    </source>
</evidence>